<name>A0A8K0I3F7_COCNU</name>
<feature type="compositionally biased region" description="Acidic residues" evidence="1">
    <location>
        <begin position="79"/>
        <end position="107"/>
    </location>
</feature>
<gene>
    <name evidence="2" type="ORF">COCNU_03G011620</name>
</gene>
<dbReference type="EMBL" id="CM017874">
    <property type="protein sequence ID" value="KAG1335043.1"/>
    <property type="molecule type" value="Genomic_DNA"/>
</dbReference>
<protein>
    <submittedName>
        <fullName evidence="2">Uncharacterized protein</fullName>
    </submittedName>
</protein>
<evidence type="ECO:0000256" key="1">
    <source>
        <dbReference type="SAM" id="MobiDB-lite"/>
    </source>
</evidence>
<accession>A0A8K0I3F7</accession>
<evidence type="ECO:0000313" key="2">
    <source>
        <dbReference type="EMBL" id="KAG1335043.1"/>
    </source>
</evidence>
<dbReference type="Proteomes" id="UP000797356">
    <property type="component" value="Chromosome 3"/>
</dbReference>
<organism evidence="2 3">
    <name type="scientific">Cocos nucifera</name>
    <name type="common">Coconut palm</name>
    <dbReference type="NCBI Taxonomy" id="13894"/>
    <lineage>
        <taxon>Eukaryota</taxon>
        <taxon>Viridiplantae</taxon>
        <taxon>Streptophyta</taxon>
        <taxon>Embryophyta</taxon>
        <taxon>Tracheophyta</taxon>
        <taxon>Spermatophyta</taxon>
        <taxon>Magnoliopsida</taxon>
        <taxon>Liliopsida</taxon>
        <taxon>Arecaceae</taxon>
        <taxon>Arecoideae</taxon>
        <taxon>Cocoseae</taxon>
        <taxon>Attaleinae</taxon>
        <taxon>Cocos</taxon>
    </lineage>
</organism>
<dbReference type="AlphaFoldDB" id="A0A8K0I3F7"/>
<reference evidence="2" key="2">
    <citation type="submission" date="2019-07" db="EMBL/GenBank/DDBJ databases">
        <authorList>
            <person name="Yang Y."/>
            <person name="Bocs S."/>
            <person name="Baudouin L."/>
        </authorList>
    </citation>
    <scope>NUCLEOTIDE SEQUENCE</scope>
    <source>
        <tissue evidence="2">Spear leaf of Hainan Tall coconut</tissue>
    </source>
</reference>
<proteinExistence type="predicted"/>
<feature type="region of interest" description="Disordered" evidence="1">
    <location>
        <begin position="64"/>
        <end position="129"/>
    </location>
</feature>
<comment type="caution">
    <text evidence="2">The sequence shown here is derived from an EMBL/GenBank/DDBJ whole genome shotgun (WGS) entry which is preliminary data.</text>
</comment>
<reference evidence="2" key="1">
    <citation type="journal article" date="2017" name="Gigascience">
        <title>The genome draft of coconut (Cocos nucifera).</title>
        <authorList>
            <person name="Xiao Y."/>
            <person name="Xu P."/>
            <person name="Fan H."/>
            <person name="Baudouin L."/>
            <person name="Xia W."/>
            <person name="Bocs S."/>
            <person name="Xu J."/>
            <person name="Li Q."/>
            <person name="Guo A."/>
            <person name="Zhou L."/>
            <person name="Li J."/>
            <person name="Wu Y."/>
            <person name="Ma Z."/>
            <person name="Armero A."/>
            <person name="Issali A.E."/>
            <person name="Liu N."/>
            <person name="Peng M."/>
            <person name="Yang Y."/>
        </authorList>
    </citation>
    <scope>NUCLEOTIDE SEQUENCE</scope>
    <source>
        <tissue evidence="2">Spear leaf of Hainan Tall coconut</tissue>
    </source>
</reference>
<keyword evidence="3" id="KW-1185">Reference proteome</keyword>
<sequence>MLRKTVAAWTALRRRAVASIPAPSIPIRAISTAPIRAPRVDHSVHHRPSHRLVLLPIAASSRGYARMARRSPPVQTKPEEEEESEEEMDLDLAPVEEEEDVESEEWEGFVLDFGSDGKDKDEREDEQDS</sequence>
<evidence type="ECO:0000313" key="3">
    <source>
        <dbReference type="Proteomes" id="UP000797356"/>
    </source>
</evidence>